<feature type="region of interest" description="Disordered" evidence="1">
    <location>
        <begin position="1"/>
        <end position="173"/>
    </location>
</feature>
<organism evidence="2 3">
    <name type="scientific">Armillaria luteobubalina</name>
    <dbReference type="NCBI Taxonomy" id="153913"/>
    <lineage>
        <taxon>Eukaryota</taxon>
        <taxon>Fungi</taxon>
        <taxon>Dikarya</taxon>
        <taxon>Basidiomycota</taxon>
        <taxon>Agaricomycotina</taxon>
        <taxon>Agaricomycetes</taxon>
        <taxon>Agaricomycetidae</taxon>
        <taxon>Agaricales</taxon>
        <taxon>Marasmiineae</taxon>
        <taxon>Physalacriaceae</taxon>
        <taxon>Armillaria</taxon>
    </lineage>
</organism>
<evidence type="ECO:0000313" key="2">
    <source>
        <dbReference type="EMBL" id="KAK0499760.1"/>
    </source>
</evidence>
<name>A0AA39QCW1_9AGAR</name>
<accession>A0AA39QCW1</accession>
<gene>
    <name evidence="2" type="ORF">EDD18DRAFT_1103062</name>
</gene>
<evidence type="ECO:0000313" key="3">
    <source>
        <dbReference type="Proteomes" id="UP001175228"/>
    </source>
</evidence>
<sequence>MANTQQSRSKRRRRQTIDSESEYEDGDVNVQANPEADVLGPTPGGDDNVTAEISIDEPNKRAKLGQTPSNQDDNEQVSAVNVSIEANQAAPDTAHTPTNSVSEHDDVEVSIVPGNNNRAKDTVDAEVSMVPAKTTRVKTKHHKSSKGRKQPASSSDDDESDIGKGTKAPPMKRQQYALTSMTQLLNQMSLDEKHTAAARMRASEAERICEEARLARISKEAELMELNNRYAQKILDTLSLAKELGIVLTEIADPKDLPLIHSNSLNKATVLATPVRPHPTSRSSVLPSPAQTPTHPFNNWPQTSPTLSVASGLPQNTPQVSQAPYNIAQATVPLQGQVSAFAPGFTNNAFTNVFRTGTSIFAPSGFSPANAQPFGAFANSSFGAFATAGSFGPAPMNTVTTTSPDVEMN</sequence>
<feature type="compositionally biased region" description="Polar residues" evidence="1">
    <location>
        <begin position="66"/>
        <end position="86"/>
    </location>
</feature>
<feature type="compositionally biased region" description="Basic residues" evidence="1">
    <location>
        <begin position="135"/>
        <end position="149"/>
    </location>
</feature>
<comment type="caution">
    <text evidence="2">The sequence shown here is derived from an EMBL/GenBank/DDBJ whole genome shotgun (WGS) entry which is preliminary data.</text>
</comment>
<proteinExistence type="predicted"/>
<reference evidence="2" key="1">
    <citation type="submission" date="2023-06" db="EMBL/GenBank/DDBJ databases">
        <authorList>
            <consortium name="Lawrence Berkeley National Laboratory"/>
            <person name="Ahrendt S."/>
            <person name="Sahu N."/>
            <person name="Indic B."/>
            <person name="Wong-Bajracharya J."/>
            <person name="Merenyi Z."/>
            <person name="Ke H.-M."/>
            <person name="Monk M."/>
            <person name="Kocsube S."/>
            <person name="Drula E."/>
            <person name="Lipzen A."/>
            <person name="Balint B."/>
            <person name="Henrissat B."/>
            <person name="Andreopoulos B."/>
            <person name="Martin F.M."/>
            <person name="Harder C.B."/>
            <person name="Rigling D."/>
            <person name="Ford K.L."/>
            <person name="Foster G.D."/>
            <person name="Pangilinan J."/>
            <person name="Papanicolaou A."/>
            <person name="Barry K."/>
            <person name="LaButti K."/>
            <person name="Viragh M."/>
            <person name="Koriabine M."/>
            <person name="Yan M."/>
            <person name="Riley R."/>
            <person name="Champramary S."/>
            <person name="Plett K.L."/>
            <person name="Tsai I.J."/>
            <person name="Slot J."/>
            <person name="Sipos G."/>
            <person name="Plett J."/>
            <person name="Nagy L.G."/>
            <person name="Grigoriev I.V."/>
        </authorList>
    </citation>
    <scope>NUCLEOTIDE SEQUENCE</scope>
    <source>
        <strain evidence="2">HWK02</strain>
    </source>
</reference>
<dbReference type="Proteomes" id="UP001175228">
    <property type="component" value="Unassembled WGS sequence"/>
</dbReference>
<protein>
    <submittedName>
        <fullName evidence="2">Uncharacterized protein</fullName>
    </submittedName>
</protein>
<keyword evidence="3" id="KW-1185">Reference proteome</keyword>
<evidence type="ECO:0000256" key="1">
    <source>
        <dbReference type="SAM" id="MobiDB-lite"/>
    </source>
</evidence>
<dbReference type="AlphaFoldDB" id="A0AA39QCW1"/>
<dbReference type="EMBL" id="JAUEPU010000009">
    <property type="protein sequence ID" value="KAK0499760.1"/>
    <property type="molecule type" value="Genomic_DNA"/>
</dbReference>